<evidence type="ECO:0000256" key="1">
    <source>
        <dbReference type="SAM" id="Phobius"/>
    </source>
</evidence>
<dbReference type="Proteomes" id="UP001205920">
    <property type="component" value="Unassembled WGS sequence"/>
</dbReference>
<dbReference type="RefSeq" id="WP_252931670.1">
    <property type="nucleotide sequence ID" value="NZ_JAEUWV010000012.1"/>
</dbReference>
<keyword evidence="1" id="KW-0472">Membrane</keyword>
<keyword evidence="1" id="KW-0812">Transmembrane</keyword>
<proteinExistence type="predicted"/>
<evidence type="ECO:0000313" key="3">
    <source>
        <dbReference type="Proteomes" id="UP001205920"/>
    </source>
</evidence>
<protein>
    <submittedName>
        <fullName evidence="2">Uncharacterized protein</fullName>
    </submittedName>
</protein>
<keyword evidence="3" id="KW-1185">Reference proteome</keyword>
<comment type="caution">
    <text evidence="2">The sequence shown here is derived from an EMBL/GenBank/DDBJ whole genome shotgun (WGS) entry which is preliminary data.</text>
</comment>
<accession>A0AAW5HX95</accession>
<evidence type="ECO:0000313" key="2">
    <source>
        <dbReference type="EMBL" id="MCO6394952.1"/>
    </source>
</evidence>
<feature type="transmembrane region" description="Helical" evidence="1">
    <location>
        <begin position="126"/>
        <end position="146"/>
    </location>
</feature>
<feature type="transmembrane region" description="Helical" evidence="1">
    <location>
        <begin position="58"/>
        <end position="79"/>
    </location>
</feature>
<name>A0AAW5HX95_9CORY</name>
<gene>
    <name evidence="2" type="ORF">JMN37_08205</name>
</gene>
<feature type="transmembrane region" description="Helical" evidence="1">
    <location>
        <begin position="152"/>
        <end position="170"/>
    </location>
</feature>
<keyword evidence="1" id="KW-1133">Transmembrane helix</keyword>
<dbReference type="AlphaFoldDB" id="A0AAW5HX95"/>
<feature type="transmembrane region" description="Helical" evidence="1">
    <location>
        <begin position="31"/>
        <end position="51"/>
    </location>
</feature>
<sequence>MFHFLPLLAILLDYFLEVPDAASEPESPLASIISVFGPYSALVFGIAALLLRPLPRKFSIIASAAGLLGLIAIIVPMVLAPSPESFIHVWIPLPAGLLLAGIYVLIISHIEQANPVLVLRQDTSRLSMPGAITAAFLILTAGRLLTAHAWPSPEAILVGTVCTLATLAFYEMNWKYLVGAVVIIQAAQMFYSVLPFEAYMLHEVQLAVKVACILEIIRAGTREHLLKQASRSESPRSC</sequence>
<organism evidence="2 3">
    <name type="scientific">Corynebacterium lipophilum</name>
    <dbReference type="NCBI Taxonomy" id="2804918"/>
    <lineage>
        <taxon>Bacteria</taxon>
        <taxon>Bacillati</taxon>
        <taxon>Actinomycetota</taxon>
        <taxon>Actinomycetes</taxon>
        <taxon>Mycobacteriales</taxon>
        <taxon>Corynebacteriaceae</taxon>
        <taxon>Corynebacterium</taxon>
    </lineage>
</organism>
<reference evidence="2 3" key="1">
    <citation type="submission" date="2021-01" db="EMBL/GenBank/DDBJ databases">
        <title>Identification and Characterization of Corynebacterium sp.</title>
        <authorList>
            <person name="Luo Q."/>
            <person name="Qu P."/>
            <person name="Chen Q."/>
        </authorList>
    </citation>
    <scope>NUCLEOTIDE SEQUENCE [LARGE SCALE GENOMIC DNA]</scope>
    <source>
        <strain evidence="2 3">MC-18</strain>
    </source>
</reference>
<dbReference type="EMBL" id="JAEUWV010000012">
    <property type="protein sequence ID" value="MCO6394952.1"/>
    <property type="molecule type" value="Genomic_DNA"/>
</dbReference>
<feature type="transmembrane region" description="Helical" evidence="1">
    <location>
        <begin position="85"/>
        <end position="106"/>
    </location>
</feature>